<name>D4JBI2_9FIRM</name>
<evidence type="ECO:0000313" key="1">
    <source>
        <dbReference type="EMBL" id="CBK81703.1"/>
    </source>
</evidence>
<sequence>MDYNLQKNQNAEQTYIALFQFETHCVLN</sequence>
<dbReference type="HOGENOM" id="CLU_3412484_0_0_9"/>
<dbReference type="Proteomes" id="UP000008798">
    <property type="component" value="Chromosome"/>
</dbReference>
<reference evidence="1 2" key="2">
    <citation type="submission" date="2010-03" db="EMBL/GenBank/DDBJ databases">
        <authorList>
            <person name="Pajon A."/>
        </authorList>
    </citation>
    <scope>NUCLEOTIDE SEQUENCE [LARGE SCALE GENOMIC DNA]</scope>
    <source>
        <strain evidence="1 2">GD/7</strain>
    </source>
</reference>
<dbReference type="STRING" id="717962.CC1_31480"/>
<protein>
    <submittedName>
        <fullName evidence="1">Uncharacterized protein</fullName>
    </submittedName>
</protein>
<reference evidence="1 2" key="1">
    <citation type="submission" date="2010-03" db="EMBL/GenBank/DDBJ databases">
        <title>The genome sequence of Coprococcus catus GD/7.</title>
        <authorList>
            <consortium name="metaHIT consortium -- http://www.metahit.eu/"/>
            <person name="Pajon A."/>
            <person name="Turner K."/>
            <person name="Parkhill J."/>
            <person name="Duncan S."/>
            <person name="Flint H."/>
        </authorList>
    </citation>
    <scope>NUCLEOTIDE SEQUENCE [LARGE SCALE GENOMIC DNA]</scope>
    <source>
        <strain evidence="1 2">GD/7</strain>
    </source>
</reference>
<proteinExistence type="predicted"/>
<dbReference type="EMBL" id="FP929038">
    <property type="protein sequence ID" value="CBK81703.1"/>
    <property type="molecule type" value="Genomic_DNA"/>
</dbReference>
<dbReference type="AlphaFoldDB" id="D4JBI2"/>
<organism evidence="1 2">
    <name type="scientific">Coprococcus catus GD/7</name>
    <dbReference type="NCBI Taxonomy" id="717962"/>
    <lineage>
        <taxon>Bacteria</taxon>
        <taxon>Bacillati</taxon>
        <taxon>Bacillota</taxon>
        <taxon>Clostridia</taxon>
        <taxon>Lachnospirales</taxon>
        <taxon>Lachnospiraceae</taxon>
        <taxon>Coprococcus</taxon>
    </lineage>
</organism>
<dbReference type="KEGG" id="cct:CC1_31480"/>
<evidence type="ECO:0000313" key="2">
    <source>
        <dbReference type="Proteomes" id="UP000008798"/>
    </source>
</evidence>
<accession>D4JBI2</accession>
<gene>
    <name evidence="1" type="ORF">CC1_31480</name>
</gene>